<dbReference type="Proteomes" id="UP000094336">
    <property type="component" value="Unassembled WGS sequence"/>
</dbReference>
<dbReference type="PROSITE" id="PS50048">
    <property type="entry name" value="ZN2_CY6_FUNGAL_2"/>
    <property type="match status" value="1"/>
</dbReference>
<dbReference type="InterPro" id="IPR036864">
    <property type="entry name" value="Zn2-C6_fun-type_DNA-bd_sf"/>
</dbReference>
<feature type="domain" description="Zn(2)-C6 fungal-type" evidence="2">
    <location>
        <begin position="82"/>
        <end position="116"/>
    </location>
</feature>
<dbReference type="AlphaFoldDB" id="A0A1E3QTQ9"/>
<evidence type="ECO:0000256" key="1">
    <source>
        <dbReference type="SAM" id="MobiDB-lite"/>
    </source>
</evidence>
<feature type="compositionally biased region" description="Polar residues" evidence="1">
    <location>
        <begin position="34"/>
        <end position="57"/>
    </location>
</feature>
<dbReference type="Gene3D" id="4.10.240.10">
    <property type="entry name" value="Zn(2)-C6 fungal-type DNA-binding domain"/>
    <property type="match status" value="1"/>
</dbReference>
<sequence length="219" mass="23464">MNYKSYQQVFSLTSVETPRVLAPKSATPPSSPKMNSFNTQLYTPPHSPQITCHSSCPASPLPAAEKGDKEDDSKPKKRTKTGCFTCRQRKKKCDEHIDPVSGKCTGCIRNFLDCSWPETNTRAVELNTCVVGQGATVAKAALNVSGSCGVRAKTSGSRVAKSPKGSLAVSSSLAATTLALSTGLIMHMRNDNKMDICNLLNDVKPRASPVATRFVITTV</sequence>
<organism evidence="3 4">
    <name type="scientific">Babjeviella inositovora NRRL Y-12698</name>
    <dbReference type="NCBI Taxonomy" id="984486"/>
    <lineage>
        <taxon>Eukaryota</taxon>
        <taxon>Fungi</taxon>
        <taxon>Dikarya</taxon>
        <taxon>Ascomycota</taxon>
        <taxon>Saccharomycotina</taxon>
        <taxon>Pichiomycetes</taxon>
        <taxon>Serinales incertae sedis</taxon>
        <taxon>Babjeviella</taxon>
    </lineage>
</organism>
<dbReference type="InterPro" id="IPR001138">
    <property type="entry name" value="Zn2Cys6_DnaBD"/>
</dbReference>
<accession>A0A1E3QTQ9</accession>
<dbReference type="EMBL" id="KV454428">
    <property type="protein sequence ID" value="ODQ80924.1"/>
    <property type="molecule type" value="Genomic_DNA"/>
</dbReference>
<evidence type="ECO:0000313" key="4">
    <source>
        <dbReference type="Proteomes" id="UP000094336"/>
    </source>
</evidence>
<dbReference type="SMART" id="SM00066">
    <property type="entry name" value="GAL4"/>
    <property type="match status" value="1"/>
</dbReference>
<dbReference type="RefSeq" id="XP_018986252.1">
    <property type="nucleotide sequence ID" value="XM_019128191.1"/>
</dbReference>
<name>A0A1E3QTQ9_9ASCO</name>
<feature type="compositionally biased region" description="Basic and acidic residues" evidence="1">
    <location>
        <begin position="65"/>
        <end position="74"/>
    </location>
</feature>
<dbReference type="PROSITE" id="PS00463">
    <property type="entry name" value="ZN2_CY6_FUNGAL_1"/>
    <property type="match status" value="1"/>
</dbReference>
<keyword evidence="4" id="KW-1185">Reference proteome</keyword>
<dbReference type="OrthoDB" id="3598904at2759"/>
<proteinExistence type="predicted"/>
<evidence type="ECO:0000259" key="2">
    <source>
        <dbReference type="PROSITE" id="PS50048"/>
    </source>
</evidence>
<dbReference type="GO" id="GO:0000981">
    <property type="term" value="F:DNA-binding transcription factor activity, RNA polymerase II-specific"/>
    <property type="evidence" value="ECO:0007669"/>
    <property type="project" value="InterPro"/>
</dbReference>
<gene>
    <name evidence="3" type="ORF">BABINDRAFT_160362</name>
</gene>
<feature type="region of interest" description="Disordered" evidence="1">
    <location>
        <begin position="17"/>
        <end position="80"/>
    </location>
</feature>
<dbReference type="Pfam" id="PF00172">
    <property type="entry name" value="Zn_clus"/>
    <property type="match status" value="1"/>
</dbReference>
<evidence type="ECO:0000313" key="3">
    <source>
        <dbReference type="EMBL" id="ODQ80924.1"/>
    </source>
</evidence>
<protein>
    <recommendedName>
        <fullName evidence="2">Zn(2)-C6 fungal-type domain-containing protein</fullName>
    </recommendedName>
</protein>
<reference evidence="4" key="1">
    <citation type="submission" date="2016-05" db="EMBL/GenBank/DDBJ databases">
        <title>Comparative genomics of biotechnologically important yeasts.</title>
        <authorList>
            <consortium name="DOE Joint Genome Institute"/>
            <person name="Riley R."/>
            <person name="Haridas S."/>
            <person name="Wolfe K.H."/>
            <person name="Lopes M.R."/>
            <person name="Hittinger C.T."/>
            <person name="Goker M."/>
            <person name="Salamov A."/>
            <person name="Wisecaver J."/>
            <person name="Long T.M."/>
            <person name="Aerts A.L."/>
            <person name="Barry K."/>
            <person name="Choi C."/>
            <person name="Clum A."/>
            <person name="Coughlan A.Y."/>
            <person name="Deshpande S."/>
            <person name="Douglass A.P."/>
            <person name="Hanson S.J."/>
            <person name="Klenk H.-P."/>
            <person name="Labutti K."/>
            <person name="Lapidus A."/>
            <person name="Lindquist E."/>
            <person name="Lipzen A."/>
            <person name="Meier-Kolthoff J.P."/>
            <person name="Ohm R.A."/>
            <person name="Otillar R.P."/>
            <person name="Pangilinan J."/>
            <person name="Peng Y."/>
            <person name="Rokas A."/>
            <person name="Rosa C.A."/>
            <person name="Scheuner C."/>
            <person name="Sibirny A.A."/>
            <person name="Slot J.C."/>
            <person name="Stielow J.B."/>
            <person name="Sun H."/>
            <person name="Kurtzman C.P."/>
            <person name="Blackwell M."/>
            <person name="Grigoriev I.V."/>
            <person name="Jeffries T.W."/>
        </authorList>
    </citation>
    <scope>NUCLEOTIDE SEQUENCE [LARGE SCALE GENOMIC DNA]</scope>
    <source>
        <strain evidence="4">NRRL Y-12698</strain>
    </source>
</reference>
<dbReference type="STRING" id="984486.A0A1E3QTQ9"/>
<dbReference type="SUPFAM" id="SSF57701">
    <property type="entry name" value="Zn2/Cys6 DNA-binding domain"/>
    <property type="match status" value="1"/>
</dbReference>
<dbReference type="GO" id="GO:0008270">
    <property type="term" value="F:zinc ion binding"/>
    <property type="evidence" value="ECO:0007669"/>
    <property type="project" value="InterPro"/>
</dbReference>
<dbReference type="CDD" id="cd00067">
    <property type="entry name" value="GAL4"/>
    <property type="match status" value="1"/>
</dbReference>
<dbReference type="GeneID" id="30146044"/>